<keyword evidence="3" id="KW-1185">Reference proteome</keyword>
<reference evidence="2 3" key="1">
    <citation type="journal article" date="2018" name="Mol. Biol. Evol.">
        <title>Analysis of the draft genome of the red seaweed Gracilariopsis chorda provides insights into genome size evolution in Rhodophyta.</title>
        <authorList>
            <person name="Lee J."/>
            <person name="Yang E.C."/>
            <person name="Graf L."/>
            <person name="Yang J.H."/>
            <person name="Qiu H."/>
            <person name="Zel Zion U."/>
            <person name="Chan C.X."/>
            <person name="Stephens T.G."/>
            <person name="Weber A.P.M."/>
            <person name="Boo G.H."/>
            <person name="Boo S.M."/>
            <person name="Kim K.M."/>
            <person name="Shin Y."/>
            <person name="Jung M."/>
            <person name="Lee S.J."/>
            <person name="Yim H.S."/>
            <person name="Lee J.H."/>
            <person name="Bhattacharya D."/>
            <person name="Yoon H.S."/>
        </authorList>
    </citation>
    <scope>NUCLEOTIDE SEQUENCE [LARGE SCALE GENOMIC DNA]</scope>
    <source>
        <strain evidence="2 3">SKKU-2015</strain>
        <tissue evidence="2">Whole body</tissue>
    </source>
</reference>
<dbReference type="InterPro" id="IPR011013">
    <property type="entry name" value="Gal_mutarotase_sf_dom"/>
</dbReference>
<evidence type="ECO:0000313" key="2">
    <source>
        <dbReference type="EMBL" id="PXF41512.1"/>
    </source>
</evidence>
<dbReference type="Pfam" id="PF01263">
    <property type="entry name" value="Aldose_epim"/>
    <property type="match status" value="1"/>
</dbReference>
<proteinExistence type="predicted"/>
<dbReference type="Gene3D" id="2.70.98.10">
    <property type="match status" value="1"/>
</dbReference>
<dbReference type="STRING" id="448386.A0A2V3IHH2"/>
<gene>
    <name evidence="2" type="ORF">BWQ96_08768</name>
</gene>
<accession>A0A2V3IHH2</accession>
<dbReference type="PANTHER" id="PTHR10091">
    <property type="entry name" value="ALDOSE-1-EPIMERASE"/>
    <property type="match status" value="1"/>
</dbReference>
<name>A0A2V3IHH2_9FLOR</name>
<dbReference type="AlphaFoldDB" id="A0A2V3IHH2"/>
<dbReference type="InterPro" id="IPR014718">
    <property type="entry name" value="GH-type_carb-bd"/>
</dbReference>
<dbReference type="SUPFAM" id="SSF74650">
    <property type="entry name" value="Galactose mutarotase-like"/>
    <property type="match status" value="1"/>
</dbReference>
<feature type="compositionally biased region" description="Polar residues" evidence="1">
    <location>
        <begin position="1"/>
        <end position="14"/>
    </location>
</feature>
<dbReference type="GO" id="GO:0033499">
    <property type="term" value="P:galactose catabolic process via UDP-galactose, Leloir pathway"/>
    <property type="evidence" value="ECO:0007669"/>
    <property type="project" value="TreeGrafter"/>
</dbReference>
<organism evidence="2 3">
    <name type="scientific">Gracilariopsis chorda</name>
    <dbReference type="NCBI Taxonomy" id="448386"/>
    <lineage>
        <taxon>Eukaryota</taxon>
        <taxon>Rhodophyta</taxon>
        <taxon>Florideophyceae</taxon>
        <taxon>Rhodymeniophycidae</taxon>
        <taxon>Gracilariales</taxon>
        <taxon>Gracilariaceae</taxon>
        <taxon>Gracilariopsis</taxon>
    </lineage>
</organism>
<comment type="caution">
    <text evidence="2">The sequence shown here is derived from an EMBL/GenBank/DDBJ whole genome shotgun (WGS) entry which is preliminary data.</text>
</comment>
<sequence length="393" mass="42863">MLSRINTAYSSLASPDSDPRPPDLFAASPPKFTAGATNMGRNKSHFRTKHIEGSTALGDYVTTVHLKSEAGAEASVLTLGARVLDFRFSHGPNRLLSFDTLSAIEADPACVCVAIGRVANRTRAGKLTRYPEIDAAAHLQLNDGPNHIHGGVNNFSKCPFTIREQTENSVELFLYSPDGGQGYPSSMEFIVRYELTGDAQLDVTFITKNVGSQSTVSNITLHPYFDLSGEGGKVKDSALSYKMHAPNCSRYLELDGENIPTGTIASVKGTRFDFTEERTIDDGASPFSGYDNFFVASTTTPPEEVISSLATFKYERGESHGVQLEVLSNQPGFQMYTANGYDGREEGGFEQYGSVAIEPSLLIDGGNQESFPTIELAQDESRMQRIVYKLSEW</sequence>
<dbReference type="EMBL" id="NBIV01000211">
    <property type="protein sequence ID" value="PXF41512.1"/>
    <property type="molecule type" value="Genomic_DNA"/>
</dbReference>
<evidence type="ECO:0000313" key="3">
    <source>
        <dbReference type="Proteomes" id="UP000247409"/>
    </source>
</evidence>
<dbReference type="OrthoDB" id="5837at2759"/>
<dbReference type="PANTHER" id="PTHR10091:SF0">
    <property type="entry name" value="GALACTOSE MUTAROTASE"/>
    <property type="match status" value="1"/>
</dbReference>
<dbReference type="GO" id="GO:0006006">
    <property type="term" value="P:glucose metabolic process"/>
    <property type="evidence" value="ECO:0007669"/>
    <property type="project" value="TreeGrafter"/>
</dbReference>
<evidence type="ECO:0000256" key="1">
    <source>
        <dbReference type="SAM" id="MobiDB-lite"/>
    </source>
</evidence>
<feature type="region of interest" description="Disordered" evidence="1">
    <location>
        <begin position="1"/>
        <end position="25"/>
    </location>
</feature>
<dbReference type="Proteomes" id="UP000247409">
    <property type="component" value="Unassembled WGS sequence"/>
</dbReference>
<dbReference type="GO" id="GO:0004034">
    <property type="term" value="F:aldose 1-epimerase activity"/>
    <property type="evidence" value="ECO:0007669"/>
    <property type="project" value="TreeGrafter"/>
</dbReference>
<protein>
    <submittedName>
        <fullName evidence="2">Aldose 1-epimerase</fullName>
    </submittedName>
</protein>
<dbReference type="InterPro" id="IPR008183">
    <property type="entry name" value="Aldose_1/G6P_1-epimerase"/>
</dbReference>
<dbReference type="GO" id="GO:0030246">
    <property type="term" value="F:carbohydrate binding"/>
    <property type="evidence" value="ECO:0007669"/>
    <property type="project" value="InterPro"/>
</dbReference>